<dbReference type="NCBIfam" id="TIGR01297">
    <property type="entry name" value="CDF"/>
    <property type="match status" value="1"/>
</dbReference>
<dbReference type="InterPro" id="IPR002524">
    <property type="entry name" value="Cation_efflux"/>
</dbReference>
<dbReference type="EMBL" id="BPFB01000037">
    <property type="protein sequence ID" value="GIU49364.1"/>
    <property type="molecule type" value="Genomic_DNA"/>
</dbReference>
<keyword evidence="6 10" id="KW-0812">Transmembrane</keyword>
<feature type="transmembrane region" description="Helical" evidence="10">
    <location>
        <begin position="41"/>
        <end position="62"/>
    </location>
</feature>
<keyword evidence="5" id="KW-0408">Iron</keyword>
<evidence type="ECO:0000259" key="11">
    <source>
        <dbReference type="Pfam" id="PF01545"/>
    </source>
</evidence>
<dbReference type="Proteomes" id="UP000761574">
    <property type="component" value="Unassembled WGS sequence"/>
</dbReference>
<dbReference type="InterPro" id="IPR058533">
    <property type="entry name" value="Cation_efflux_TM"/>
</dbReference>
<comment type="caution">
    <text evidence="13">The sequence shown here is derived from an EMBL/GenBank/DDBJ whole genome shotgun (WGS) entry which is preliminary data.</text>
</comment>
<dbReference type="RefSeq" id="WP_119978519.1">
    <property type="nucleotide sequence ID" value="NZ_BPFB01000037.1"/>
</dbReference>
<feature type="transmembrane region" description="Helical" evidence="10">
    <location>
        <begin position="83"/>
        <end position="104"/>
    </location>
</feature>
<keyword evidence="5" id="KW-0410">Iron transport</keyword>
<evidence type="ECO:0000256" key="5">
    <source>
        <dbReference type="ARBA" id="ARBA00022496"/>
    </source>
</evidence>
<dbReference type="InterPro" id="IPR027470">
    <property type="entry name" value="Cation_efflux_CTD"/>
</dbReference>
<dbReference type="PANTHER" id="PTHR43840">
    <property type="entry name" value="MITOCHONDRIAL METAL TRANSPORTER 1-RELATED"/>
    <property type="match status" value="1"/>
</dbReference>
<dbReference type="SUPFAM" id="SSF161111">
    <property type="entry name" value="Cation efflux protein transmembrane domain-like"/>
    <property type="match status" value="1"/>
</dbReference>
<reference evidence="13 14" key="1">
    <citation type="submission" date="2021-05" db="EMBL/GenBank/DDBJ databases">
        <title>Molecular characterization for Shewanella algae harboring chromosomal blaOXA-55-like strains isolated from clinical and environment sample.</title>
        <authorList>
            <person name="Ohama Y."/>
            <person name="Aoki K."/>
            <person name="Harada S."/>
            <person name="Moriya K."/>
            <person name="Ishii Y."/>
            <person name="Tateda K."/>
        </authorList>
    </citation>
    <scope>NUCLEOTIDE SEQUENCE [LARGE SCALE GENOMIC DNA]</scope>
    <source>
        <strain evidence="13 14">LMG 23746</strain>
    </source>
</reference>
<dbReference type="SUPFAM" id="SSF160240">
    <property type="entry name" value="Cation efflux protein cytoplasmic domain-like"/>
    <property type="match status" value="1"/>
</dbReference>
<keyword evidence="8 10" id="KW-1133">Transmembrane helix</keyword>
<dbReference type="Gene3D" id="1.20.1510.10">
    <property type="entry name" value="Cation efflux protein transmembrane domain"/>
    <property type="match status" value="1"/>
</dbReference>
<evidence type="ECO:0000256" key="8">
    <source>
        <dbReference type="ARBA" id="ARBA00022989"/>
    </source>
</evidence>
<evidence type="ECO:0000313" key="14">
    <source>
        <dbReference type="Proteomes" id="UP000761574"/>
    </source>
</evidence>
<keyword evidence="4" id="KW-1003">Cell membrane</keyword>
<dbReference type="Gene3D" id="3.30.70.1350">
    <property type="entry name" value="Cation efflux protein, cytoplasmic domain"/>
    <property type="match status" value="1"/>
</dbReference>
<evidence type="ECO:0000259" key="12">
    <source>
        <dbReference type="Pfam" id="PF16916"/>
    </source>
</evidence>
<keyword evidence="9 10" id="KW-0472">Membrane</keyword>
<evidence type="ECO:0000256" key="3">
    <source>
        <dbReference type="ARBA" id="ARBA00022448"/>
    </source>
</evidence>
<accession>A0ABQ4PMC2</accession>
<evidence type="ECO:0000256" key="6">
    <source>
        <dbReference type="ARBA" id="ARBA00022692"/>
    </source>
</evidence>
<evidence type="ECO:0000256" key="7">
    <source>
        <dbReference type="ARBA" id="ARBA00022906"/>
    </source>
</evidence>
<dbReference type="InterPro" id="IPR027469">
    <property type="entry name" value="Cation_efflux_TMD_sf"/>
</dbReference>
<gene>
    <name evidence="13" type="primary">fieF</name>
    <name evidence="13" type="ORF">TUM4630_27830</name>
</gene>
<dbReference type="InterPro" id="IPR050291">
    <property type="entry name" value="CDF_Transporter"/>
</dbReference>
<evidence type="ECO:0000256" key="4">
    <source>
        <dbReference type="ARBA" id="ARBA00022475"/>
    </source>
</evidence>
<evidence type="ECO:0000256" key="2">
    <source>
        <dbReference type="ARBA" id="ARBA00010212"/>
    </source>
</evidence>
<keyword evidence="3" id="KW-0813">Transport</keyword>
<organism evidence="13 14">
    <name type="scientific">Shewanella algidipiscicola</name>
    <dbReference type="NCBI Taxonomy" id="614070"/>
    <lineage>
        <taxon>Bacteria</taxon>
        <taxon>Pseudomonadati</taxon>
        <taxon>Pseudomonadota</taxon>
        <taxon>Gammaproteobacteria</taxon>
        <taxon>Alteromonadales</taxon>
        <taxon>Shewanellaceae</taxon>
        <taxon>Shewanella</taxon>
    </lineage>
</organism>
<keyword evidence="7" id="KW-0862">Zinc</keyword>
<proteinExistence type="inferred from homology"/>
<dbReference type="Pfam" id="PF01545">
    <property type="entry name" value="Cation_efflux"/>
    <property type="match status" value="1"/>
</dbReference>
<evidence type="ECO:0000256" key="10">
    <source>
        <dbReference type="SAM" id="Phobius"/>
    </source>
</evidence>
<comment type="subcellular location">
    <subcellularLocation>
        <location evidence="1">Membrane</location>
        <topology evidence="1">Multi-pass membrane protein</topology>
    </subcellularLocation>
</comment>
<protein>
    <submittedName>
        <fullName evidence="13">Iron transporter</fullName>
    </submittedName>
</protein>
<feature type="transmembrane region" description="Helical" evidence="10">
    <location>
        <begin position="183"/>
        <end position="201"/>
    </location>
</feature>
<keyword evidence="14" id="KW-1185">Reference proteome</keyword>
<dbReference type="PANTHER" id="PTHR43840:SF41">
    <property type="entry name" value="CATION-EFFLUX PUMP FIEF"/>
    <property type="match status" value="1"/>
</dbReference>
<sequence length="289" mass="31727">MKDTSQYDFWVKLASRAAVATAFTLIVIKLAAWMYSGSASMLASLTDSFADALASIVNFIAIRYAIVPADKDHRYGHGKAEPLAALAQSAFIMGSAFLLLFHGGDRLINPTPVNHAMMGIIVSVIAIVLTFALVMLQKRAVAATSSTVVEADALHYKSDLLLNSAVLLALVLSQFGWWWADGLFAVFIALFIGHQALDLGYRSAQSLLDRELDADKKLLIVQALEQDPRINGFHDLRTRESGKTTFVQCHLELDGRLTLREAHAIADAAEARVRKLFEHVEVLIHQDPI</sequence>
<name>A0ABQ4PMC2_9GAMM</name>
<dbReference type="InterPro" id="IPR036837">
    <property type="entry name" value="Cation_efflux_CTD_sf"/>
</dbReference>
<evidence type="ECO:0000256" key="9">
    <source>
        <dbReference type="ARBA" id="ARBA00023136"/>
    </source>
</evidence>
<keyword evidence="7" id="KW-0864">Zinc transport</keyword>
<feature type="transmembrane region" description="Helical" evidence="10">
    <location>
        <begin position="17"/>
        <end position="35"/>
    </location>
</feature>
<evidence type="ECO:0000313" key="13">
    <source>
        <dbReference type="EMBL" id="GIU49364.1"/>
    </source>
</evidence>
<dbReference type="Pfam" id="PF16916">
    <property type="entry name" value="ZT_dimer"/>
    <property type="match status" value="1"/>
</dbReference>
<comment type="similarity">
    <text evidence="2">Belongs to the cation diffusion facilitator (CDF) transporter (TC 2.A.4) family. FieF subfamily.</text>
</comment>
<evidence type="ECO:0000256" key="1">
    <source>
        <dbReference type="ARBA" id="ARBA00004141"/>
    </source>
</evidence>
<feature type="domain" description="Cation efflux protein cytoplasmic" evidence="12">
    <location>
        <begin position="220"/>
        <end position="288"/>
    </location>
</feature>
<keyword evidence="7" id="KW-0406">Ion transport</keyword>
<feature type="domain" description="Cation efflux protein transmembrane" evidence="11">
    <location>
        <begin position="17"/>
        <end position="208"/>
    </location>
</feature>
<feature type="transmembrane region" description="Helical" evidence="10">
    <location>
        <begin position="116"/>
        <end position="136"/>
    </location>
</feature>